<sequence length="34" mass="4032">RDKDRDKERTLILAVTTTHRIDFKLSYSLNNTIP</sequence>
<organism evidence="1">
    <name type="scientific">marine sediment metagenome</name>
    <dbReference type="NCBI Taxonomy" id="412755"/>
    <lineage>
        <taxon>unclassified sequences</taxon>
        <taxon>metagenomes</taxon>
        <taxon>ecological metagenomes</taxon>
    </lineage>
</organism>
<proteinExistence type="predicted"/>
<name>A0A0F9DXR2_9ZZZZ</name>
<dbReference type="AlphaFoldDB" id="A0A0F9DXR2"/>
<protein>
    <submittedName>
        <fullName evidence="1">Uncharacterized protein</fullName>
    </submittedName>
</protein>
<evidence type="ECO:0000313" key="1">
    <source>
        <dbReference type="EMBL" id="KKL66618.1"/>
    </source>
</evidence>
<dbReference type="EMBL" id="LAZR01027146">
    <property type="protein sequence ID" value="KKL66618.1"/>
    <property type="molecule type" value="Genomic_DNA"/>
</dbReference>
<reference evidence="1" key="1">
    <citation type="journal article" date="2015" name="Nature">
        <title>Complex archaea that bridge the gap between prokaryotes and eukaryotes.</title>
        <authorList>
            <person name="Spang A."/>
            <person name="Saw J.H."/>
            <person name="Jorgensen S.L."/>
            <person name="Zaremba-Niedzwiedzka K."/>
            <person name="Martijn J."/>
            <person name="Lind A.E."/>
            <person name="van Eijk R."/>
            <person name="Schleper C."/>
            <person name="Guy L."/>
            <person name="Ettema T.J."/>
        </authorList>
    </citation>
    <scope>NUCLEOTIDE SEQUENCE</scope>
</reference>
<accession>A0A0F9DXR2</accession>
<gene>
    <name evidence="1" type="ORF">LCGC14_2143230</name>
</gene>
<feature type="non-terminal residue" evidence="1">
    <location>
        <position position="1"/>
    </location>
</feature>
<comment type="caution">
    <text evidence="1">The sequence shown here is derived from an EMBL/GenBank/DDBJ whole genome shotgun (WGS) entry which is preliminary data.</text>
</comment>